<dbReference type="PANTHER" id="PTHR46453">
    <property type="entry name" value="PROTEIN KINASE C-BINDING PROTEIN 1"/>
    <property type="match status" value="1"/>
</dbReference>
<feature type="domain" description="PHD-type" evidence="9">
    <location>
        <begin position="243"/>
        <end position="295"/>
    </location>
</feature>
<comment type="caution">
    <text evidence="10">The sequence shown here is derived from an EMBL/GenBank/DDBJ whole genome shotgun (WGS) entry which is preliminary data.</text>
</comment>
<dbReference type="PANTHER" id="PTHR46453:SF5">
    <property type="entry name" value="PROTEIN KINASE C-BINDING PROTEIN 1 ISOFORM X1"/>
    <property type="match status" value="1"/>
</dbReference>
<dbReference type="InterPro" id="IPR036427">
    <property type="entry name" value="Bromodomain-like_sf"/>
</dbReference>
<evidence type="ECO:0000259" key="8">
    <source>
        <dbReference type="PROSITE" id="PS50014"/>
    </source>
</evidence>
<gene>
    <name evidence="10" type="ORF">TcWFU_000374</name>
</gene>
<evidence type="ECO:0000256" key="3">
    <source>
        <dbReference type="ARBA" id="ARBA00022833"/>
    </source>
</evidence>
<dbReference type="InterPro" id="IPR001965">
    <property type="entry name" value="Znf_PHD"/>
</dbReference>
<feature type="region of interest" description="Disordered" evidence="7">
    <location>
        <begin position="41"/>
        <end position="197"/>
    </location>
</feature>
<reference evidence="10 11" key="1">
    <citation type="journal article" date="2022" name="Front. Cell. Infect. Microbiol.">
        <title>The Genomes of Two Strains of Taenia crassiceps the Animal Model for the Study of Human Cysticercosis.</title>
        <authorList>
            <person name="Bobes R.J."/>
            <person name="Estrada K."/>
            <person name="Rios-Valencia D.G."/>
            <person name="Calderon-Gallegos A."/>
            <person name="de la Torre P."/>
            <person name="Carrero J.C."/>
            <person name="Sanchez-Flores A."/>
            <person name="Laclette J.P."/>
        </authorList>
    </citation>
    <scope>NUCLEOTIDE SEQUENCE [LARGE SCALE GENOMIC DNA]</scope>
    <source>
        <strain evidence="10">WFUcys</strain>
    </source>
</reference>
<feature type="region of interest" description="Disordered" evidence="7">
    <location>
        <begin position="1"/>
        <end position="25"/>
    </location>
</feature>
<feature type="compositionally biased region" description="Polar residues" evidence="7">
    <location>
        <begin position="41"/>
        <end position="66"/>
    </location>
</feature>
<feature type="region of interest" description="Disordered" evidence="7">
    <location>
        <begin position="634"/>
        <end position="711"/>
    </location>
</feature>
<dbReference type="Proteomes" id="UP001651158">
    <property type="component" value="Unassembled WGS sequence"/>
</dbReference>
<evidence type="ECO:0000313" key="10">
    <source>
        <dbReference type="EMBL" id="KAL5111151.1"/>
    </source>
</evidence>
<dbReference type="CDD" id="cd05841">
    <property type="entry name" value="PWWP_BS69-like"/>
    <property type="match status" value="1"/>
</dbReference>
<keyword evidence="3" id="KW-0862">Zinc</keyword>
<dbReference type="InterPro" id="IPR001487">
    <property type="entry name" value="Bromodomain"/>
</dbReference>
<feature type="domain" description="Bromo" evidence="8">
    <location>
        <begin position="333"/>
        <end position="403"/>
    </location>
</feature>
<evidence type="ECO:0000256" key="5">
    <source>
        <dbReference type="PROSITE-ProRule" id="PRU00035"/>
    </source>
</evidence>
<dbReference type="Gene3D" id="1.20.920.10">
    <property type="entry name" value="Bromodomain-like"/>
    <property type="match status" value="1"/>
</dbReference>
<dbReference type="Gene3D" id="2.30.30.140">
    <property type="match status" value="1"/>
</dbReference>
<evidence type="ECO:0000256" key="1">
    <source>
        <dbReference type="ARBA" id="ARBA00022723"/>
    </source>
</evidence>
<feature type="compositionally biased region" description="Low complexity" evidence="7">
    <location>
        <begin position="664"/>
        <end position="676"/>
    </location>
</feature>
<feature type="compositionally biased region" description="Pro residues" evidence="7">
    <location>
        <begin position="677"/>
        <end position="703"/>
    </location>
</feature>
<dbReference type="SMART" id="SM00249">
    <property type="entry name" value="PHD"/>
    <property type="match status" value="1"/>
</dbReference>
<dbReference type="SUPFAM" id="SSF57903">
    <property type="entry name" value="FYVE/PHD zinc finger"/>
    <property type="match status" value="1"/>
</dbReference>
<evidence type="ECO:0000259" key="9">
    <source>
        <dbReference type="PROSITE" id="PS50016"/>
    </source>
</evidence>
<sequence>MNRDSETSTSPRPRSSIRRNSRIWISDDDIFSEGPLVIDCNFQSDSYHPSENSPLSTKEANTSGSRRQGFEMPPRRKSAAKSRTPSRSSNTCSTDKDDSFTQRKRRRISRERLDDSSTPDMLDSLLTDPDCNSLRESSSATSGRNSSRPNERTSARTPTPVRSRRCASLVESTKDVQPVLSSAKKRSRTGRKQSLENIQMSLLSQSEQTDWLLPRRSTGPMSPGLLPKIKARRPSGSSQEAADDFCWICHRPGQLKSCSSCPRVYHSSCLNTPEVGNSSEILLHEGWQCALCRELASATLGTSDSAKWGPVTSNATYENQLNKALAFMIDFMSIQSWAEPFRESVDSSENFGTPGAIRYPMDLRTLLQRVNDGQYKSTNAFLADFLWIIHNCFISEEKPNSQLLMKARSLEQMCLCEIELLRACPTCYLNRIIALPVLPSTTFVFPTISKCEPRIYRRPEMRKPTEHLNNDLAEGLWFTKPCTVIHPVVWVRFEEGRRWPGKMMAELPNKLLLVSFFGTYATRKTPANYVTLHTCLSVSVNANTTSSAAAATAYSDEVGGGLRRLPDSGESKDMETHVRACEELRRHLSLLLQAFPRFRLPAAPASRVLQFSQQIIKQHYGPFNQWILAGDSLPSPVSSESGAAASPGPTGDEVDFVQTSESCLPSSPSLATSVPSATPPAPSPPLPPPPPPSLQTRPAPAPPQSSLASSTTFPLIGTSRSLTSEDFSEPLLARLSTNLLSSFRSSRGDMMAPPRQPPCSVPQTGGEDKRQDFEPSAEVQAENAVYDNVDAPNAETTPATDSSSPTLPLRHLDNIPPEDVFRNLEESVYETCSVSTAATTIGVSAASAAVSEAEAPIQETTRITTQDQEIQTASNVVVSARFLDENKTKMALLRTEVLRQSQELERLRLLLDYTRFEIASSQRDRLTELRAVWEAELLATVEGVVKICEQEAAGLIDVVKRKQWCTYCGNEAFFYCCWNTVYCNGPTAGAAAASAALTMRTTSLDNSDACCVLQVFLFSSSSPLQFLRPTIPAELTDIVYSINKKETFCDYAISSLL</sequence>
<dbReference type="SMART" id="SM00297">
    <property type="entry name" value="BROMO"/>
    <property type="match status" value="1"/>
</dbReference>
<evidence type="ECO:0000313" key="11">
    <source>
        <dbReference type="Proteomes" id="UP001651158"/>
    </source>
</evidence>
<dbReference type="Gene3D" id="3.30.40.10">
    <property type="entry name" value="Zinc/RING finger domain, C3HC4 (zinc finger)"/>
    <property type="match status" value="1"/>
</dbReference>
<feature type="compositionally biased region" description="Low complexity" evidence="7">
    <location>
        <begin position="634"/>
        <end position="651"/>
    </location>
</feature>
<keyword evidence="4 5" id="KW-0103">Bromodomain</keyword>
<evidence type="ECO:0000256" key="6">
    <source>
        <dbReference type="PROSITE-ProRule" id="PRU00146"/>
    </source>
</evidence>
<dbReference type="InterPro" id="IPR019787">
    <property type="entry name" value="Znf_PHD-finger"/>
</dbReference>
<keyword evidence="11" id="KW-1185">Reference proteome</keyword>
<protein>
    <recommendedName>
        <fullName evidence="12">Protein kinase C-binding protein 1</fullName>
    </recommendedName>
</protein>
<evidence type="ECO:0008006" key="12">
    <source>
        <dbReference type="Google" id="ProtNLM"/>
    </source>
</evidence>
<feature type="compositionally biased region" description="Low complexity" evidence="7">
    <location>
        <begin position="135"/>
        <end position="148"/>
    </location>
</feature>
<name>A0ABR4QMY4_9CEST</name>
<dbReference type="Pfam" id="PF00439">
    <property type="entry name" value="Bromodomain"/>
    <property type="match status" value="1"/>
</dbReference>
<keyword evidence="1" id="KW-0479">Metal-binding</keyword>
<evidence type="ECO:0000256" key="2">
    <source>
        <dbReference type="ARBA" id="ARBA00022771"/>
    </source>
</evidence>
<dbReference type="PROSITE" id="PS50016">
    <property type="entry name" value="ZF_PHD_2"/>
    <property type="match status" value="1"/>
</dbReference>
<dbReference type="SUPFAM" id="SSF47370">
    <property type="entry name" value="Bromodomain"/>
    <property type="match status" value="1"/>
</dbReference>
<keyword evidence="2 6" id="KW-0863">Zinc-finger</keyword>
<dbReference type="InterPro" id="IPR013083">
    <property type="entry name" value="Znf_RING/FYVE/PHD"/>
</dbReference>
<dbReference type="EMBL" id="JAKROA010000001">
    <property type="protein sequence ID" value="KAL5111151.1"/>
    <property type="molecule type" value="Genomic_DNA"/>
</dbReference>
<dbReference type="PROSITE" id="PS50014">
    <property type="entry name" value="BROMODOMAIN_2"/>
    <property type="match status" value="1"/>
</dbReference>
<organism evidence="10 11">
    <name type="scientific">Taenia crassiceps</name>
    <dbReference type="NCBI Taxonomy" id="6207"/>
    <lineage>
        <taxon>Eukaryota</taxon>
        <taxon>Metazoa</taxon>
        <taxon>Spiralia</taxon>
        <taxon>Lophotrochozoa</taxon>
        <taxon>Platyhelminthes</taxon>
        <taxon>Cestoda</taxon>
        <taxon>Eucestoda</taxon>
        <taxon>Cyclophyllidea</taxon>
        <taxon>Taeniidae</taxon>
        <taxon>Taenia</taxon>
    </lineage>
</organism>
<evidence type="ECO:0000256" key="4">
    <source>
        <dbReference type="ARBA" id="ARBA00023117"/>
    </source>
</evidence>
<evidence type="ECO:0000256" key="7">
    <source>
        <dbReference type="SAM" id="MobiDB-lite"/>
    </source>
</evidence>
<accession>A0ABR4QMY4</accession>
<proteinExistence type="predicted"/>
<feature type="region of interest" description="Disordered" evidence="7">
    <location>
        <begin position="744"/>
        <end position="778"/>
    </location>
</feature>
<dbReference type="InterPro" id="IPR011011">
    <property type="entry name" value="Znf_FYVE_PHD"/>
</dbReference>
<feature type="compositionally biased region" description="Polar residues" evidence="7">
    <location>
        <begin position="81"/>
        <end position="93"/>
    </location>
</feature>